<sequence>MIQQFYFIFVNKLDEKMSKELDSESSQKKADDDVVIFGEDDYNDSEYTYEEVAIEEDFESEEDAGSEDLEATLRSLQKLSFFLGKGNKKVEQPEVWKQREVLDDFVRNFCMTYGLMKTLEVFEVEWFEMKEKGRVIESQLILVPDEYGRSLQLTNILQHLQEQLEQQNVVARCRAEMLEKFRKERNLHRMHHCRIAQEKNKLIVDLKRLRSHFGKYEPVIDALKKKYEAAVRAKALMALERDKLRAMVEAAQLFTDDNPLSPNFKGPHHGKGSFKEVPKPDPLISGCKINPFHSLRLSPTDVQSFTLQKTFRGHLMSVSNVILHPKKPVVVTASDDGTWRMWGLPAGDLIMTGDGHKDWVSGLDFHPKGMHLASSSGDCTVKIWSFEKSRCIHTFSDHTQAVWAVSYHTSGDVLASSSLDHTSRIWDLYAMKCRGTLRGHVDSVNGIMWQLYTSIICTASSDKTVSLWDARSSLCVQTFYGHKSSCNHAAFDKKGNMIASTDADGVVKLWDVRKVAEYATINVGPHSANRCSFDRSGLVMAIASNDSRVKCFQIEGEVVPLNELRGHEGAVQAAVFDPNAQFMVSGGSDSTFRVWADQSADTADSSTHLF</sequence>
<evidence type="ECO:0000313" key="5">
    <source>
        <dbReference type="Proteomes" id="UP001497444"/>
    </source>
</evidence>
<name>A0ABP0X484_9BRYO</name>
<dbReference type="CDD" id="cd00200">
    <property type="entry name" value="WD40"/>
    <property type="match status" value="1"/>
</dbReference>
<feature type="repeat" description="WD" evidence="3">
    <location>
        <begin position="353"/>
        <end position="394"/>
    </location>
</feature>
<feature type="repeat" description="WD" evidence="3">
    <location>
        <begin position="564"/>
        <end position="605"/>
    </location>
</feature>
<dbReference type="Proteomes" id="UP001497444">
    <property type="component" value="Chromosome 5"/>
</dbReference>
<dbReference type="PROSITE" id="PS50294">
    <property type="entry name" value="WD_REPEATS_REGION"/>
    <property type="match status" value="6"/>
</dbReference>
<dbReference type="InterPro" id="IPR020472">
    <property type="entry name" value="WD40_PAC1"/>
</dbReference>
<dbReference type="Gene3D" id="2.130.10.10">
    <property type="entry name" value="YVTN repeat-like/Quinoprotein amine dehydrogenase"/>
    <property type="match status" value="2"/>
</dbReference>
<dbReference type="PANTHER" id="PTHR14604:SF3">
    <property type="entry name" value="SPERM-ASSOCIATED ANTIGEN 16 PROTEIN"/>
    <property type="match status" value="1"/>
</dbReference>
<dbReference type="SMART" id="SM00320">
    <property type="entry name" value="WD40"/>
    <property type="match status" value="7"/>
</dbReference>
<dbReference type="Pfam" id="PF00400">
    <property type="entry name" value="WD40"/>
    <property type="match status" value="6"/>
</dbReference>
<dbReference type="EMBL" id="OZ020100">
    <property type="protein sequence ID" value="CAK9272668.1"/>
    <property type="molecule type" value="Genomic_DNA"/>
</dbReference>
<feature type="repeat" description="WD" evidence="3">
    <location>
        <begin position="395"/>
        <end position="428"/>
    </location>
</feature>
<keyword evidence="5" id="KW-1185">Reference proteome</keyword>
<keyword evidence="1 3" id="KW-0853">WD repeat</keyword>
<organism evidence="4 5">
    <name type="scientific">Sphagnum jensenii</name>
    <dbReference type="NCBI Taxonomy" id="128206"/>
    <lineage>
        <taxon>Eukaryota</taxon>
        <taxon>Viridiplantae</taxon>
        <taxon>Streptophyta</taxon>
        <taxon>Embryophyta</taxon>
        <taxon>Bryophyta</taxon>
        <taxon>Sphagnophytina</taxon>
        <taxon>Sphagnopsida</taxon>
        <taxon>Sphagnales</taxon>
        <taxon>Sphagnaceae</taxon>
        <taxon>Sphagnum</taxon>
    </lineage>
</organism>
<feature type="repeat" description="WD" evidence="3">
    <location>
        <begin position="311"/>
        <end position="352"/>
    </location>
</feature>
<feature type="repeat" description="WD" evidence="3">
    <location>
        <begin position="437"/>
        <end position="478"/>
    </location>
</feature>
<dbReference type="InterPro" id="IPR036322">
    <property type="entry name" value="WD40_repeat_dom_sf"/>
</dbReference>
<proteinExistence type="predicted"/>
<keyword evidence="2" id="KW-0677">Repeat</keyword>
<dbReference type="PROSITE" id="PS50082">
    <property type="entry name" value="WD_REPEATS_2"/>
    <property type="match status" value="6"/>
</dbReference>
<dbReference type="SUPFAM" id="SSF50978">
    <property type="entry name" value="WD40 repeat-like"/>
    <property type="match status" value="1"/>
</dbReference>
<dbReference type="PROSITE" id="PS00678">
    <property type="entry name" value="WD_REPEATS_1"/>
    <property type="match status" value="3"/>
</dbReference>
<evidence type="ECO:0000313" key="4">
    <source>
        <dbReference type="EMBL" id="CAK9272668.1"/>
    </source>
</evidence>
<evidence type="ECO:0000256" key="3">
    <source>
        <dbReference type="PROSITE-ProRule" id="PRU00221"/>
    </source>
</evidence>
<dbReference type="InterPro" id="IPR001680">
    <property type="entry name" value="WD40_rpt"/>
</dbReference>
<dbReference type="PANTHER" id="PTHR14604">
    <property type="entry name" value="WD40 REPEAT PF20"/>
    <property type="match status" value="1"/>
</dbReference>
<evidence type="ECO:0000256" key="1">
    <source>
        <dbReference type="ARBA" id="ARBA00022574"/>
    </source>
</evidence>
<dbReference type="InterPro" id="IPR019775">
    <property type="entry name" value="WD40_repeat_CS"/>
</dbReference>
<accession>A0ABP0X484</accession>
<dbReference type="InterPro" id="IPR050995">
    <property type="entry name" value="WD-F-box_domain-protein"/>
</dbReference>
<dbReference type="PRINTS" id="PR00320">
    <property type="entry name" value="GPROTEINBRPT"/>
</dbReference>
<protein>
    <submittedName>
        <fullName evidence="4">Uncharacterized protein</fullName>
    </submittedName>
</protein>
<evidence type="ECO:0000256" key="2">
    <source>
        <dbReference type="ARBA" id="ARBA00022737"/>
    </source>
</evidence>
<gene>
    <name evidence="4" type="ORF">CSSPJE1EN1_LOCUS18146</name>
</gene>
<reference evidence="4" key="1">
    <citation type="submission" date="2024-02" db="EMBL/GenBank/DDBJ databases">
        <authorList>
            <consortium name="ELIXIR-Norway"/>
            <consortium name="Elixir Norway"/>
        </authorList>
    </citation>
    <scope>NUCLEOTIDE SEQUENCE</scope>
</reference>
<dbReference type="InterPro" id="IPR015943">
    <property type="entry name" value="WD40/YVTN_repeat-like_dom_sf"/>
</dbReference>
<feature type="repeat" description="WD" evidence="3">
    <location>
        <begin position="479"/>
        <end position="520"/>
    </location>
</feature>